<protein>
    <submittedName>
        <fullName evidence="2">Unnamed protein product</fullName>
    </submittedName>
</protein>
<accession>A0A9W6YJT3</accession>
<comment type="caution">
    <text evidence="2">The sequence shown here is derived from an EMBL/GenBank/DDBJ whole genome shotgun (WGS) entry which is preliminary data.</text>
</comment>
<dbReference type="Proteomes" id="UP001165121">
    <property type="component" value="Unassembled WGS sequence"/>
</dbReference>
<dbReference type="EMBL" id="BSXT01008951">
    <property type="protein sequence ID" value="GMF68516.1"/>
    <property type="molecule type" value="Genomic_DNA"/>
</dbReference>
<feature type="compositionally biased region" description="Basic residues" evidence="1">
    <location>
        <begin position="27"/>
        <end position="39"/>
    </location>
</feature>
<evidence type="ECO:0000313" key="2">
    <source>
        <dbReference type="EMBL" id="GMF68516.1"/>
    </source>
</evidence>
<evidence type="ECO:0000256" key="1">
    <source>
        <dbReference type="SAM" id="MobiDB-lite"/>
    </source>
</evidence>
<feature type="region of interest" description="Disordered" evidence="1">
    <location>
        <begin position="1"/>
        <end position="108"/>
    </location>
</feature>
<sequence>MDFPSSLALDVSQAYQGSTTTNDGGGRCRRACGGGRHRQREHDGDSEDDDGDVRTAEPEAWRDDDGDDGRHRGGLGAGDEDEGPCGSGQAGEELHEEVGTNVLGDDLC</sequence>
<organism evidence="2 3">
    <name type="scientific">Phytophthora fragariaefolia</name>
    <dbReference type="NCBI Taxonomy" id="1490495"/>
    <lineage>
        <taxon>Eukaryota</taxon>
        <taxon>Sar</taxon>
        <taxon>Stramenopiles</taxon>
        <taxon>Oomycota</taxon>
        <taxon>Peronosporomycetes</taxon>
        <taxon>Peronosporales</taxon>
        <taxon>Peronosporaceae</taxon>
        <taxon>Phytophthora</taxon>
    </lineage>
</organism>
<feature type="compositionally biased region" description="Basic and acidic residues" evidence="1">
    <location>
        <begin position="52"/>
        <end position="71"/>
    </location>
</feature>
<keyword evidence="3" id="KW-1185">Reference proteome</keyword>
<reference evidence="2" key="1">
    <citation type="submission" date="2023-04" db="EMBL/GenBank/DDBJ databases">
        <title>Phytophthora fragariaefolia NBRC 109709.</title>
        <authorList>
            <person name="Ichikawa N."/>
            <person name="Sato H."/>
            <person name="Tonouchi N."/>
        </authorList>
    </citation>
    <scope>NUCLEOTIDE SEQUENCE</scope>
    <source>
        <strain evidence="2">NBRC 109709</strain>
    </source>
</reference>
<feature type="compositionally biased region" description="Polar residues" evidence="1">
    <location>
        <begin position="13"/>
        <end position="22"/>
    </location>
</feature>
<name>A0A9W6YJT3_9STRA</name>
<gene>
    <name evidence="2" type="ORF">Pfra01_002845200</name>
</gene>
<proteinExistence type="predicted"/>
<dbReference type="AlphaFoldDB" id="A0A9W6YJT3"/>
<evidence type="ECO:0000313" key="3">
    <source>
        <dbReference type="Proteomes" id="UP001165121"/>
    </source>
</evidence>